<proteinExistence type="predicted"/>
<dbReference type="OrthoDB" id="5242236at2"/>
<reference evidence="2 3" key="1">
    <citation type="submission" date="2018-05" db="EMBL/GenBank/DDBJ databases">
        <title>Evolution of GPA BGCs.</title>
        <authorList>
            <person name="Waglechner N."/>
            <person name="Wright G.D."/>
        </authorList>
    </citation>
    <scope>NUCLEOTIDE SEQUENCE [LARGE SCALE GENOMIC DNA]</scope>
    <source>
        <strain evidence="2 3">DSM 5908</strain>
    </source>
</reference>
<protein>
    <submittedName>
        <fullName evidence="2">Uncharacterized protein</fullName>
    </submittedName>
</protein>
<evidence type="ECO:0000256" key="1">
    <source>
        <dbReference type="SAM" id="Phobius"/>
    </source>
</evidence>
<keyword evidence="1" id="KW-0472">Membrane</keyword>
<dbReference type="EMBL" id="QHHU01000028">
    <property type="protein sequence ID" value="RSM42635.1"/>
    <property type="molecule type" value="Genomic_DNA"/>
</dbReference>
<organism evidence="2 3">
    <name type="scientific">Amycolatopsis balhimycina DSM 5908</name>
    <dbReference type="NCBI Taxonomy" id="1081091"/>
    <lineage>
        <taxon>Bacteria</taxon>
        <taxon>Bacillati</taxon>
        <taxon>Actinomycetota</taxon>
        <taxon>Actinomycetes</taxon>
        <taxon>Pseudonocardiales</taxon>
        <taxon>Pseudonocardiaceae</taxon>
        <taxon>Amycolatopsis</taxon>
    </lineage>
</organism>
<dbReference type="Proteomes" id="UP000286716">
    <property type="component" value="Unassembled WGS sequence"/>
</dbReference>
<feature type="transmembrane region" description="Helical" evidence="1">
    <location>
        <begin position="69"/>
        <end position="89"/>
    </location>
</feature>
<keyword evidence="3" id="KW-1185">Reference proteome</keyword>
<keyword evidence="1" id="KW-0812">Transmembrane</keyword>
<evidence type="ECO:0000313" key="2">
    <source>
        <dbReference type="EMBL" id="RSM42635.1"/>
    </source>
</evidence>
<sequence length="109" mass="11309">MASRTASPAGPSSYLLATDDLATGGPWTITVTAVRPGLVPATATLDWTVPPAAVFARQPVYSWSPLTAYTGWLAIAALLLGGTALGLVASRMRRTRERESVSAAVVSHS</sequence>
<gene>
    <name evidence="2" type="ORF">DMA12_20635</name>
</gene>
<accession>A0A428WHR1</accession>
<evidence type="ECO:0000313" key="3">
    <source>
        <dbReference type="Proteomes" id="UP000286716"/>
    </source>
</evidence>
<dbReference type="AlphaFoldDB" id="A0A428WHR1"/>
<name>A0A428WHR1_AMYBA</name>
<comment type="caution">
    <text evidence="2">The sequence shown here is derived from an EMBL/GenBank/DDBJ whole genome shotgun (WGS) entry which is preliminary data.</text>
</comment>
<dbReference type="RefSeq" id="WP_020645867.1">
    <property type="nucleotide sequence ID" value="NZ_QHHU01000028.1"/>
</dbReference>
<keyword evidence="1" id="KW-1133">Transmembrane helix</keyword>